<proteinExistence type="predicted"/>
<evidence type="ECO:0000256" key="5">
    <source>
        <dbReference type="ARBA" id="ARBA00023136"/>
    </source>
</evidence>
<dbReference type="GO" id="GO:0022857">
    <property type="term" value="F:transmembrane transporter activity"/>
    <property type="evidence" value="ECO:0007669"/>
    <property type="project" value="InterPro"/>
</dbReference>
<feature type="transmembrane region" description="Helical" evidence="6">
    <location>
        <begin position="12"/>
        <end position="33"/>
    </location>
</feature>
<dbReference type="Gene3D" id="1.20.1250.20">
    <property type="entry name" value="MFS general substrate transporter like domains"/>
    <property type="match status" value="2"/>
</dbReference>
<feature type="domain" description="Major facilitator superfamily (MFS) profile" evidence="7">
    <location>
        <begin position="8"/>
        <end position="387"/>
    </location>
</feature>
<reference evidence="8 9" key="1">
    <citation type="journal article" date="2015" name="Genome Announc.">
        <title>Expanding the biotechnology potential of lactobacilli through comparative genomics of 213 strains and associated genera.</title>
        <authorList>
            <person name="Sun Z."/>
            <person name="Harris H.M."/>
            <person name="McCann A."/>
            <person name="Guo C."/>
            <person name="Argimon S."/>
            <person name="Zhang W."/>
            <person name="Yang X."/>
            <person name="Jeffery I.B."/>
            <person name="Cooney J.C."/>
            <person name="Kagawa T.F."/>
            <person name="Liu W."/>
            <person name="Song Y."/>
            <person name="Salvetti E."/>
            <person name="Wrobel A."/>
            <person name="Rasinkangas P."/>
            <person name="Parkhill J."/>
            <person name="Rea M.C."/>
            <person name="O'Sullivan O."/>
            <person name="Ritari J."/>
            <person name="Douillard F.P."/>
            <person name="Paul Ross R."/>
            <person name="Yang R."/>
            <person name="Briner A.E."/>
            <person name="Felis G.E."/>
            <person name="de Vos W.M."/>
            <person name="Barrangou R."/>
            <person name="Klaenhammer T.R."/>
            <person name="Caufield P.W."/>
            <person name="Cui Y."/>
            <person name="Zhang H."/>
            <person name="O'Toole P.W."/>
        </authorList>
    </citation>
    <scope>NUCLEOTIDE SEQUENCE [LARGE SCALE GENOMIC DNA]</scope>
    <source>
        <strain evidence="8 9">DSM 19909</strain>
    </source>
</reference>
<dbReference type="PANTHER" id="PTHR23511:SF34">
    <property type="entry name" value="SYNAPTIC VESICLE GLYCOPROTEIN 2"/>
    <property type="match status" value="1"/>
</dbReference>
<gene>
    <name evidence="8" type="ORF">FD04_GL002035</name>
</gene>
<evidence type="ECO:0000259" key="7">
    <source>
        <dbReference type="PROSITE" id="PS50850"/>
    </source>
</evidence>
<comment type="caution">
    <text evidence="8">The sequence shown here is derived from an EMBL/GenBank/DDBJ whole genome shotgun (WGS) entry which is preliminary data.</text>
</comment>
<dbReference type="PROSITE" id="PS50850">
    <property type="entry name" value="MFS"/>
    <property type="match status" value="1"/>
</dbReference>
<keyword evidence="4 6" id="KW-1133">Transmembrane helix</keyword>
<dbReference type="InterPro" id="IPR011701">
    <property type="entry name" value="MFS"/>
</dbReference>
<feature type="transmembrane region" description="Helical" evidence="6">
    <location>
        <begin position="45"/>
        <end position="66"/>
    </location>
</feature>
<dbReference type="GO" id="GO:0005886">
    <property type="term" value="C:plasma membrane"/>
    <property type="evidence" value="ECO:0007669"/>
    <property type="project" value="UniProtKB-SubCell"/>
</dbReference>
<evidence type="ECO:0000256" key="2">
    <source>
        <dbReference type="ARBA" id="ARBA00022448"/>
    </source>
</evidence>
<feature type="transmembrane region" description="Helical" evidence="6">
    <location>
        <begin position="298"/>
        <end position="319"/>
    </location>
</feature>
<protein>
    <submittedName>
        <fullName evidence="8">Transport protein</fullName>
    </submittedName>
</protein>
<evidence type="ECO:0000313" key="8">
    <source>
        <dbReference type="EMBL" id="KRK97173.1"/>
    </source>
</evidence>
<feature type="transmembrane region" description="Helical" evidence="6">
    <location>
        <begin position="133"/>
        <end position="154"/>
    </location>
</feature>
<dbReference type="InterPro" id="IPR020846">
    <property type="entry name" value="MFS_dom"/>
</dbReference>
<keyword evidence="2" id="KW-0813">Transport</keyword>
<evidence type="ECO:0000256" key="4">
    <source>
        <dbReference type="ARBA" id="ARBA00022989"/>
    </source>
</evidence>
<sequence>MQLKQYKLLGIVGTAWLFDAMDVAMLSFIMTFLKTEWSLTPLQLGLVSAATSVGMVFGALICGYLADRFGRKHVLIYTLILFSLGNVLLSFTPNVTWFIATRFLTGIGLGGELPVAATLIADRYKSTQQSRMLVLADSFWAIGWIIASILAFMVMPVIGWRWTVLATGITALYALMMRRHLPNDEPRQTQKVKQSSYRTLFQPQYRRQSILLSALWFIVMLTYYGMFLWLPSVLLLRGFPIVTSFSFTLLISLAQLPGYYLAAYLMGKLQRKTVLTIYLIGTILSALAFSIANTNTTILMSGAWLSFFDLGAWGTLIALTPSQFPQAIRGTGMGMAQSIGRIGATIGPYLVGLLLQFNFSVTSIWGVFIALLIVGVIVLVFGVREQALSPKEAA</sequence>
<dbReference type="RefSeq" id="WP_054701320.1">
    <property type="nucleotide sequence ID" value="NZ_AZEE01000030.1"/>
</dbReference>
<evidence type="ECO:0000313" key="9">
    <source>
        <dbReference type="Proteomes" id="UP000051160"/>
    </source>
</evidence>
<evidence type="ECO:0000256" key="6">
    <source>
        <dbReference type="SAM" id="Phobius"/>
    </source>
</evidence>
<dbReference type="InterPro" id="IPR036259">
    <property type="entry name" value="MFS_trans_sf"/>
</dbReference>
<keyword evidence="5 6" id="KW-0472">Membrane</keyword>
<feature type="transmembrane region" description="Helical" evidence="6">
    <location>
        <begin position="97"/>
        <end position="121"/>
    </location>
</feature>
<dbReference type="Pfam" id="PF07690">
    <property type="entry name" value="MFS_1"/>
    <property type="match status" value="1"/>
</dbReference>
<accession>A0A0R1LMU1</accession>
<feature type="transmembrane region" description="Helical" evidence="6">
    <location>
        <begin position="241"/>
        <end position="262"/>
    </location>
</feature>
<dbReference type="STRING" id="1423776.FD04_GL002035"/>
<feature type="transmembrane region" description="Helical" evidence="6">
    <location>
        <begin position="210"/>
        <end position="229"/>
    </location>
</feature>
<evidence type="ECO:0000256" key="1">
    <source>
        <dbReference type="ARBA" id="ARBA00004651"/>
    </source>
</evidence>
<feature type="transmembrane region" description="Helical" evidence="6">
    <location>
        <begin position="73"/>
        <end position="91"/>
    </location>
</feature>
<feature type="transmembrane region" description="Helical" evidence="6">
    <location>
        <begin position="339"/>
        <end position="357"/>
    </location>
</feature>
<dbReference type="Proteomes" id="UP000051160">
    <property type="component" value="Unassembled WGS sequence"/>
</dbReference>
<feature type="transmembrane region" description="Helical" evidence="6">
    <location>
        <begin position="363"/>
        <end position="383"/>
    </location>
</feature>
<keyword evidence="9" id="KW-1185">Reference proteome</keyword>
<dbReference type="PANTHER" id="PTHR23511">
    <property type="entry name" value="SYNAPTIC VESICLE GLYCOPROTEIN 2"/>
    <property type="match status" value="1"/>
</dbReference>
<organism evidence="8 9">
    <name type="scientific">Secundilactobacillus odoratitofui DSM 19909 = JCM 15043</name>
    <dbReference type="NCBI Taxonomy" id="1423776"/>
    <lineage>
        <taxon>Bacteria</taxon>
        <taxon>Bacillati</taxon>
        <taxon>Bacillota</taxon>
        <taxon>Bacilli</taxon>
        <taxon>Lactobacillales</taxon>
        <taxon>Lactobacillaceae</taxon>
        <taxon>Secundilactobacillus</taxon>
    </lineage>
</organism>
<keyword evidence="3 6" id="KW-0812">Transmembrane</keyword>
<dbReference type="PATRIC" id="fig|1423776.4.peg.2061"/>
<comment type="subcellular location">
    <subcellularLocation>
        <location evidence="1">Cell membrane</location>
        <topology evidence="1">Multi-pass membrane protein</topology>
    </subcellularLocation>
</comment>
<dbReference type="EMBL" id="AZEE01000030">
    <property type="protein sequence ID" value="KRK97173.1"/>
    <property type="molecule type" value="Genomic_DNA"/>
</dbReference>
<dbReference type="SUPFAM" id="SSF103473">
    <property type="entry name" value="MFS general substrate transporter"/>
    <property type="match status" value="1"/>
</dbReference>
<feature type="transmembrane region" description="Helical" evidence="6">
    <location>
        <begin position="274"/>
        <end position="292"/>
    </location>
</feature>
<name>A0A0R1LMU1_9LACO</name>
<dbReference type="OrthoDB" id="9787026at2"/>
<feature type="transmembrane region" description="Helical" evidence="6">
    <location>
        <begin position="160"/>
        <end position="177"/>
    </location>
</feature>
<evidence type="ECO:0000256" key="3">
    <source>
        <dbReference type="ARBA" id="ARBA00022692"/>
    </source>
</evidence>
<dbReference type="AlphaFoldDB" id="A0A0R1LMU1"/>
<dbReference type="CDD" id="cd17316">
    <property type="entry name" value="MFS_SV2_like"/>
    <property type="match status" value="1"/>
</dbReference>